<reference evidence="14 15" key="1">
    <citation type="journal article" date="2018" name="BMC Genomics">
        <title>Genomic comparison of Trypanosoma conorhini and Trypanosoma rangeli to Trypanosoma cruzi strains of high and low virulence.</title>
        <authorList>
            <person name="Bradwell K.R."/>
            <person name="Koparde V.N."/>
            <person name="Matveyev A.V."/>
            <person name="Serrano M.G."/>
            <person name="Alves J.M."/>
            <person name="Parikh H."/>
            <person name="Huang B."/>
            <person name="Lee V."/>
            <person name="Espinosa-Alvarez O."/>
            <person name="Ortiz P.A."/>
            <person name="Costa-Martins A.G."/>
            <person name="Teixeira M.M."/>
            <person name="Buck G.A."/>
        </authorList>
    </citation>
    <scope>NUCLEOTIDE SEQUENCE [LARGE SCALE GENOMIC DNA]</scope>
    <source>
        <strain evidence="14 15">025E</strain>
    </source>
</reference>
<evidence type="ECO:0000256" key="10">
    <source>
        <dbReference type="ARBA" id="ARBA00060448"/>
    </source>
</evidence>
<feature type="domain" description="Dynamin-type G" evidence="13">
    <location>
        <begin position="63"/>
        <end position="294"/>
    </location>
</feature>
<dbReference type="PANTHER" id="PTHR43681:SF1">
    <property type="entry name" value="SARCALUMENIN"/>
    <property type="match status" value="1"/>
</dbReference>
<dbReference type="Gene3D" id="3.40.50.300">
    <property type="entry name" value="P-loop containing nucleotide triphosphate hydrolases"/>
    <property type="match status" value="1"/>
</dbReference>
<keyword evidence="5" id="KW-0732">Signal</keyword>
<dbReference type="InterPro" id="IPR030381">
    <property type="entry name" value="G_DYNAMIN_dom"/>
</dbReference>
<evidence type="ECO:0000256" key="4">
    <source>
        <dbReference type="ARBA" id="ARBA00022475"/>
    </source>
</evidence>
<evidence type="ECO:0000256" key="3">
    <source>
        <dbReference type="ARBA" id="ARBA00004564"/>
    </source>
</evidence>
<comment type="caution">
    <text evidence="14">The sequence shown here is derived from an EMBL/GenBank/DDBJ whole genome shotgun (WGS) entry which is preliminary data.</text>
</comment>
<evidence type="ECO:0000256" key="8">
    <source>
        <dbReference type="ARBA" id="ARBA00023136"/>
    </source>
</evidence>
<dbReference type="FunFam" id="3.40.50.300:FF:000635">
    <property type="entry name" value="Sarcalumenin, putative"/>
    <property type="match status" value="1"/>
</dbReference>
<evidence type="ECO:0000313" key="14">
    <source>
        <dbReference type="EMBL" id="RNF20514.1"/>
    </source>
</evidence>
<evidence type="ECO:0000313" key="15">
    <source>
        <dbReference type="Proteomes" id="UP000284403"/>
    </source>
</evidence>
<dbReference type="Pfam" id="PF00350">
    <property type="entry name" value="Dynamin_N"/>
    <property type="match status" value="1"/>
</dbReference>
<evidence type="ECO:0000256" key="5">
    <source>
        <dbReference type="ARBA" id="ARBA00022729"/>
    </source>
</evidence>
<feature type="region of interest" description="Disordered" evidence="12">
    <location>
        <begin position="1"/>
        <end position="20"/>
    </location>
</feature>
<dbReference type="GeneID" id="40317353"/>
<keyword evidence="4" id="KW-1003">Cell membrane</keyword>
<evidence type="ECO:0000256" key="7">
    <source>
        <dbReference type="ARBA" id="ARBA00022951"/>
    </source>
</evidence>
<name>A0A422PRZ0_9TRYP</name>
<evidence type="ECO:0000256" key="2">
    <source>
        <dbReference type="ARBA" id="ARBA00004481"/>
    </source>
</evidence>
<evidence type="ECO:0000256" key="12">
    <source>
        <dbReference type="SAM" id="MobiDB-lite"/>
    </source>
</evidence>
<dbReference type="PANTHER" id="PTHR43681">
    <property type="entry name" value="TRANSMEMBRANE GTPASE FZO"/>
    <property type="match status" value="1"/>
</dbReference>
<dbReference type="RefSeq" id="XP_029229232.1">
    <property type="nucleotide sequence ID" value="XM_029370660.1"/>
</dbReference>
<keyword evidence="9" id="KW-0325">Glycoprotein</keyword>
<accession>A0A422PRZ0</accession>
<dbReference type="InterPro" id="IPR051943">
    <property type="entry name" value="TRAFAC_Dynamin-like_GTPase"/>
</dbReference>
<dbReference type="Pfam" id="PF16880">
    <property type="entry name" value="EHD_N"/>
    <property type="match status" value="1"/>
</dbReference>
<comment type="subcellular location">
    <subcellularLocation>
        <location evidence="1">Cell membrane</location>
        <topology evidence="1">Peripheral membrane protein</topology>
        <orientation evidence="1">Cytoplasmic side</orientation>
    </subcellularLocation>
    <subcellularLocation>
        <location evidence="2">Endosome membrane</location>
        <topology evidence="2">Peripheral membrane protein</topology>
    </subcellularLocation>
    <subcellularLocation>
        <location evidence="3">Sarcoplasmic reticulum lumen</location>
    </subcellularLocation>
    <subcellularLocation>
        <location evidence="10">Sarcoplasmic reticulum membrane</location>
        <topology evidence="10">Peripheral membrane protein</topology>
    </subcellularLocation>
</comment>
<proteinExistence type="predicted"/>
<dbReference type="SUPFAM" id="SSF52540">
    <property type="entry name" value="P-loop containing nucleoside triphosphate hydrolases"/>
    <property type="match status" value="1"/>
</dbReference>
<organism evidence="14 15">
    <name type="scientific">Trypanosoma conorhini</name>
    <dbReference type="NCBI Taxonomy" id="83891"/>
    <lineage>
        <taxon>Eukaryota</taxon>
        <taxon>Discoba</taxon>
        <taxon>Euglenozoa</taxon>
        <taxon>Kinetoplastea</taxon>
        <taxon>Metakinetoplastina</taxon>
        <taxon>Trypanosomatida</taxon>
        <taxon>Trypanosomatidae</taxon>
        <taxon>Trypanosoma</taxon>
    </lineage>
</organism>
<dbReference type="PROSITE" id="PS51718">
    <property type="entry name" value="G_DYNAMIN_2"/>
    <property type="match status" value="1"/>
</dbReference>
<dbReference type="Gene3D" id="1.10.268.20">
    <property type="match status" value="1"/>
</dbReference>
<dbReference type="InterPro" id="IPR045063">
    <property type="entry name" value="Dynamin_N"/>
</dbReference>
<keyword evidence="7" id="KW-0703">Sarcoplasmic reticulum</keyword>
<evidence type="ECO:0000256" key="6">
    <source>
        <dbReference type="ARBA" id="ARBA00022753"/>
    </source>
</evidence>
<dbReference type="InterPro" id="IPR040990">
    <property type="entry name" value="DUF5600"/>
</dbReference>
<evidence type="ECO:0000256" key="1">
    <source>
        <dbReference type="ARBA" id="ARBA00004413"/>
    </source>
</evidence>
<dbReference type="InterPro" id="IPR031692">
    <property type="entry name" value="EHD_N"/>
</dbReference>
<evidence type="ECO:0000256" key="11">
    <source>
        <dbReference type="ARBA" id="ARBA00074933"/>
    </source>
</evidence>
<keyword evidence="15" id="KW-1185">Reference proteome</keyword>
<sequence length="543" mass="62000">MPSKGRASSPAGLPPRSAEESWDEHIDAVLSELQQLYFERIRPVEKKFQYDVFRPSWFSEAIVQKKPFVTFLGPFSAGKSTFINYLLQSNHLLTGPQPVTDKFTVIMHGEEIQQVPGRVLMADSSQPFRGLSQFGDTFAEVFQGLLVPHPLLQSVSLIDTPGVLEAAGDIHSRRYDYVKICRWFVEKSDLVFLLFDPTKLDAGMELRMLFKHALCGHESKIRIVLNKADSVGPQELMRVYGALFWNLSSLICSTEPPRVYVSSFWDQPYRKGTDHNLFTDEKSDLLYDLTEVVPLQSLDQRVTSVMQRAKLVLIFALLCATYKSRLPWLMGKDKARAEFLAQLPQIAEDLASTYRLGVTDFPTREEMVAFLSKIRAEEFYDMNRLRKKGWPNLLKQTIEEDLPMLLKPIKQSAVVDPRDRKHAIMMQRNYIKQMSDQLAGQRGKQGGLGQQQISEHRAQTMPNAAFLTAALSSSMQVPQQASSPQLTPDQMTMMMQMMQNMMMQSQPQPQPQLLQIEQAPTQQLTPDQMAMMMQYMSSQNQQR</sequence>
<dbReference type="CDD" id="cd09913">
    <property type="entry name" value="EHD"/>
    <property type="match status" value="1"/>
</dbReference>
<dbReference type="GO" id="GO:0010008">
    <property type="term" value="C:endosome membrane"/>
    <property type="evidence" value="ECO:0007669"/>
    <property type="project" value="UniProtKB-SubCell"/>
</dbReference>
<dbReference type="Proteomes" id="UP000284403">
    <property type="component" value="Unassembled WGS sequence"/>
</dbReference>
<evidence type="ECO:0000259" key="13">
    <source>
        <dbReference type="PROSITE" id="PS51718"/>
    </source>
</evidence>
<dbReference type="GO" id="GO:0005886">
    <property type="term" value="C:plasma membrane"/>
    <property type="evidence" value="ECO:0007669"/>
    <property type="project" value="UniProtKB-SubCell"/>
</dbReference>
<dbReference type="Pfam" id="PF18150">
    <property type="entry name" value="DUF5600"/>
    <property type="match status" value="1"/>
</dbReference>
<dbReference type="AlphaFoldDB" id="A0A422PRZ0"/>
<keyword evidence="8" id="KW-0472">Membrane</keyword>
<gene>
    <name evidence="14" type="ORF">Tco025E_03742</name>
</gene>
<dbReference type="InterPro" id="IPR027417">
    <property type="entry name" value="P-loop_NTPase"/>
</dbReference>
<dbReference type="OrthoDB" id="422720at2759"/>
<keyword evidence="6" id="KW-0967">Endosome</keyword>
<protein>
    <recommendedName>
        <fullName evidence="11">Sarcalumenin</fullName>
    </recommendedName>
</protein>
<dbReference type="EMBL" id="MKKU01000177">
    <property type="protein sequence ID" value="RNF20514.1"/>
    <property type="molecule type" value="Genomic_DNA"/>
</dbReference>
<dbReference type="GO" id="GO:0005525">
    <property type="term" value="F:GTP binding"/>
    <property type="evidence" value="ECO:0007669"/>
    <property type="project" value="InterPro"/>
</dbReference>
<evidence type="ECO:0000256" key="9">
    <source>
        <dbReference type="ARBA" id="ARBA00023180"/>
    </source>
</evidence>